<protein>
    <submittedName>
        <fullName evidence="2">Uncharacterized protein</fullName>
    </submittedName>
</protein>
<accession>A0AAN8H6N5</accession>
<name>A0AAN8H6N5_9TELE</name>
<evidence type="ECO:0000256" key="1">
    <source>
        <dbReference type="SAM" id="MobiDB-lite"/>
    </source>
</evidence>
<dbReference type="AlphaFoldDB" id="A0AAN8H6N5"/>
<reference evidence="2 3" key="1">
    <citation type="journal article" date="2023" name="Mol. Biol. Evol.">
        <title>Genomics of Secondarily Temperate Adaptation in the Only Non-Antarctic Icefish.</title>
        <authorList>
            <person name="Rivera-Colon A.G."/>
            <person name="Rayamajhi N."/>
            <person name="Minhas B.F."/>
            <person name="Madrigal G."/>
            <person name="Bilyk K.T."/>
            <person name="Yoon V."/>
            <person name="Hune M."/>
            <person name="Gregory S."/>
            <person name="Cheng C.H.C."/>
            <person name="Catchen J.M."/>
        </authorList>
    </citation>
    <scope>NUCLEOTIDE SEQUENCE [LARGE SCALE GENOMIC DNA]</scope>
    <source>
        <strain evidence="2">JC2023a</strain>
    </source>
</reference>
<organism evidence="2 3">
    <name type="scientific">Champsocephalus esox</name>
    <name type="common">pike icefish</name>
    <dbReference type="NCBI Taxonomy" id="159716"/>
    <lineage>
        <taxon>Eukaryota</taxon>
        <taxon>Metazoa</taxon>
        <taxon>Chordata</taxon>
        <taxon>Craniata</taxon>
        <taxon>Vertebrata</taxon>
        <taxon>Euteleostomi</taxon>
        <taxon>Actinopterygii</taxon>
        <taxon>Neopterygii</taxon>
        <taxon>Teleostei</taxon>
        <taxon>Neoteleostei</taxon>
        <taxon>Acanthomorphata</taxon>
        <taxon>Eupercaria</taxon>
        <taxon>Perciformes</taxon>
        <taxon>Notothenioidei</taxon>
        <taxon>Channichthyidae</taxon>
        <taxon>Champsocephalus</taxon>
    </lineage>
</organism>
<keyword evidence="3" id="KW-1185">Reference proteome</keyword>
<feature type="region of interest" description="Disordered" evidence="1">
    <location>
        <begin position="48"/>
        <end position="72"/>
    </location>
</feature>
<dbReference type="EMBL" id="JAULUE010002050">
    <property type="protein sequence ID" value="KAK5904699.1"/>
    <property type="molecule type" value="Genomic_DNA"/>
</dbReference>
<comment type="caution">
    <text evidence="2">The sequence shown here is derived from an EMBL/GenBank/DDBJ whole genome shotgun (WGS) entry which is preliminary data.</text>
</comment>
<sequence length="72" mass="7811">MSAAGSSAYTPNFTCLRSTHLSQPSPYFTALLSPAVVGVRGQLQTLPRSAGSLRPETDLRFHLHSRRPLSQS</sequence>
<dbReference type="Proteomes" id="UP001335648">
    <property type="component" value="Unassembled WGS sequence"/>
</dbReference>
<proteinExistence type="predicted"/>
<evidence type="ECO:0000313" key="2">
    <source>
        <dbReference type="EMBL" id="KAK5904699.1"/>
    </source>
</evidence>
<feature type="compositionally biased region" description="Basic residues" evidence="1">
    <location>
        <begin position="62"/>
        <end position="72"/>
    </location>
</feature>
<evidence type="ECO:0000313" key="3">
    <source>
        <dbReference type="Proteomes" id="UP001335648"/>
    </source>
</evidence>
<gene>
    <name evidence="2" type="ORF">CesoFtcFv8_006235</name>
</gene>